<organism evidence="5 6">
    <name type="scientific">Larimichthys crocea</name>
    <name type="common">Large yellow croaker</name>
    <name type="synonym">Pseudosciaena crocea</name>
    <dbReference type="NCBI Taxonomy" id="215358"/>
    <lineage>
        <taxon>Eukaryota</taxon>
        <taxon>Metazoa</taxon>
        <taxon>Chordata</taxon>
        <taxon>Craniata</taxon>
        <taxon>Vertebrata</taxon>
        <taxon>Euteleostomi</taxon>
        <taxon>Actinopterygii</taxon>
        <taxon>Neopterygii</taxon>
        <taxon>Teleostei</taxon>
        <taxon>Neoteleostei</taxon>
        <taxon>Acanthomorphata</taxon>
        <taxon>Eupercaria</taxon>
        <taxon>Sciaenidae</taxon>
        <taxon>Larimichthys</taxon>
    </lineage>
</organism>
<reference evidence="5 6" key="1">
    <citation type="submission" date="2019-07" db="EMBL/GenBank/DDBJ databases">
        <title>Chromosome genome assembly for large yellow croaker.</title>
        <authorList>
            <person name="Xiao S."/>
        </authorList>
    </citation>
    <scope>NUCLEOTIDE SEQUENCE [LARGE SCALE GENOMIC DNA]</scope>
    <source>
        <strain evidence="5">JMULYC20181020</strain>
        <tissue evidence="5">Muscle</tissue>
    </source>
</reference>
<evidence type="ECO:0000259" key="4">
    <source>
        <dbReference type="PROSITE" id="PS51362"/>
    </source>
</evidence>
<comment type="subcellular location">
    <subcellularLocation>
        <location evidence="1">Secreted</location>
    </subcellularLocation>
</comment>
<evidence type="ECO:0000256" key="2">
    <source>
        <dbReference type="ARBA" id="ARBA00022525"/>
    </source>
</evidence>
<sequence>MSFAFIVMMMLLGSSVANAFVLQPPEGEPAVSANSPVSHQRCQAESLKSIRNRLLRALNLQVEPDLPAGGLDTIREKWRFTISNMASSIKDTALPDVSGYSVSPDGRNNTSLTCCATASEIFMTDLGWDNWVIHPASLTIIQCALCNPEGKSARCPSSHNNVTCCQPTSQKMVPVVYVDEFSVVTISSVHLTDDCGCGHGTIQQPA</sequence>
<proteinExistence type="predicted"/>
<protein>
    <recommendedName>
        <fullName evidence="4">TGF-beta family profile domain-containing protein</fullName>
    </recommendedName>
</protein>
<feature type="domain" description="TGF-beta family profile" evidence="4">
    <location>
        <begin position="97"/>
        <end position="198"/>
    </location>
</feature>
<evidence type="ECO:0000256" key="1">
    <source>
        <dbReference type="ARBA" id="ARBA00004613"/>
    </source>
</evidence>
<keyword evidence="6" id="KW-1185">Reference proteome</keyword>
<keyword evidence="3" id="KW-0732">Signal</keyword>
<dbReference type="PROSITE" id="PS51362">
    <property type="entry name" value="TGF_BETA_2"/>
    <property type="match status" value="1"/>
</dbReference>
<gene>
    <name evidence="5" type="ORF">D5F01_LYC16746</name>
</gene>
<feature type="chain" id="PRO_5026218103" description="TGF-beta family profile domain-containing protein" evidence="3">
    <location>
        <begin position="20"/>
        <end position="206"/>
    </location>
</feature>
<keyword evidence="2" id="KW-0964">Secreted</keyword>
<dbReference type="Gene3D" id="2.10.90.10">
    <property type="entry name" value="Cystine-knot cytokines"/>
    <property type="match status" value="1"/>
</dbReference>
<comment type="caution">
    <text evidence="5">The sequence shown here is derived from an EMBL/GenBank/DDBJ whole genome shotgun (WGS) entry which is preliminary data.</text>
</comment>
<evidence type="ECO:0000256" key="3">
    <source>
        <dbReference type="SAM" id="SignalP"/>
    </source>
</evidence>
<name>A0A6G0I1U9_LARCR</name>
<dbReference type="CDD" id="cd19379">
    <property type="entry name" value="TGF_beta_GSDF"/>
    <property type="match status" value="1"/>
</dbReference>
<accession>A0A6G0I1U9</accession>
<dbReference type="EMBL" id="REGW02000016">
    <property type="protein sequence ID" value="KAE8285293.1"/>
    <property type="molecule type" value="Genomic_DNA"/>
</dbReference>
<dbReference type="GO" id="GO:0008083">
    <property type="term" value="F:growth factor activity"/>
    <property type="evidence" value="ECO:0007669"/>
    <property type="project" value="InterPro"/>
</dbReference>
<dbReference type="SUPFAM" id="SSF57501">
    <property type="entry name" value="Cystine-knot cytokines"/>
    <property type="match status" value="1"/>
</dbReference>
<dbReference type="AlphaFoldDB" id="A0A6G0I1U9"/>
<evidence type="ECO:0000313" key="5">
    <source>
        <dbReference type="EMBL" id="KAE8285293.1"/>
    </source>
</evidence>
<dbReference type="Proteomes" id="UP000424527">
    <property type="component" value="Unassembled WGS sequence"/>
</dbReference>
<dbReference type="GO" id="GO:0005576">
    <property type="term" value="C:extracellular region"/>
    <property type="evidence" value="ECO:0007669"/>
    <property type="project" value="UniProtKB-SubCell"/>
</dbReference>
<feature type="signal peptide" evidence="3">
    <location>
        <begin position="1"/>
        <end position="19"/>
    </location>
</feature>
<dbReference type="InterPro" id="IPR001839">
    <property type="entry name" value="TGF-b_C"/>
</dbReference>
<evidence type="ECO:0000313" key="6">
    <source>
        <dbReference type="Proteomes" id="UP000424527"/>
    </source>
</evidence>
<dbReference type="InterPro" id="IPR029034">
    <property type="entry name" value="Cystine-knot_cytokine"/>
</dbReference>